<dbReference type="PANTHER" id="PTHR46033">
    <property type="entry name" value="PROTEIN MAIN-LIKE 2"/>
    <property type="match status" value="1"/>
</dbReference>
<organism evidence="3">
    <name type="scientific">Sesamum radiatum</name>
    <name type="common">Black benniseed</name>
    <dbReference type="NCBI Taxonomy" id="300843"/>
    <lineage>
        <taxon>Eukaryota</taxon>
        <taxon>Viridiplantae</taxon>
        <taxon>Streptophyta</taxon>
        <taxon>Embryophyta</taxon>
        <taxon>Tracheophyta</taxon>
        <taxon>Spermatophyta</taxon>
        <taxon>Magnoliopsida</taxon>
        <taxon>eudicotyledons</taxon>
        <taxon>Gunneridae</taxon>
        <taxon>Pentapetalae</taxon>
        <taxon>asterids</taxon>
        <taxon>lamiids</taxon>
        <taxon>Lamiales</taxon>
        <taxon>Pedaliaceae</taxon>
        <taxon>Sesamum</taxon>
    </lineage>
</organism>
<dbReference type="AlphaFoldDB" id="A0AAW2W4E7"/>
<feature type="domain" description="Aminotransferase-like plant mobile" evidence="2">
    <location>
        <begin position="2"/>
        <end position="101"/>
    </location>
</feature>
<feature type="domain" description="Aminotransferase-like plant mobile" evidence="2">
    <location>
        <begin position="114"/>
        <end position="233"/>
    </location>
</feature>
<proteinExistence type="predicted"/>
<dbReference type="PANTHER" id="PTHR46033:SF8">
    <property type="entry name" value="PROTEIN MAINTENANCE OF MERISTEMS-LIKE"/>
    <property type="match status" value="1"/>
</dbReference>
<feature type="region of interest" description="Disordered" evidence="1">
    <location>
        <begin position="372"/>
        <end position="399"/>
    </location>
</feature>
<name>A0AAW2W4E7_SESRA</name>
<dbReference type="InterPro" id="IPR044824">
    <property type="entry name" value="MAIN-like"/>
</dbReference>
<feature type="compositionally biased region" description="Polar residues" evidence="1">
    <location>
        <begin position="322"/>
        <end position="341"/>
    </location>
</feature>
<accession>A0AAW2W4E7</accession>
<evidence type="ECO:0000259" key="2">
    <source>
        <dbReference type="Pfam" id="PF10536"/>
    </source>
</evidence>
<evidence type="ECO:0000313" key="3">
    <source>
        <dbReference type="EMBL" id="KAL0435086.1"/>
    </source>
</evidence>
<dbReference type="GO" id="GO:0010073">
    <property type="term" value="P:meristem maintenance"/>
    <property type="evidence" value="ECO:0007669"/>
    <property type="project" value="InterPro"/>
</dbReference>
<reference evidence="3" key="2">
    <citation type="journal article" date="2024" name="Plant">
        <title>Genomic evolution and insights into agronomic trait innovations of Sesamum species.</title>
        <authorList>
            <person name="Miao H."/>
            <person name="Wang L."/>
            <person name="Qu L."/>
            <person name="Liu H."/>
            <person name="Sun Y."/>
            <person name="Le M."/>
            <person name="Wang Q."/>
            <person name="Wei S."/>
            <person name="Zheng Y."/>
            <person name="Lin W."/>
            <person name="Duan Y."/>
            <person name="Cao H."/>
            <person name="Xiong S."/>
            <person name="Wang X."/>
            <person name="Wei L."/>
            <person name="Li C."/>
            <person name="Ma Q."/>
            <person name="Ju M."/>
            <person name="Zhao R."/>
            <person name="Li G."/>
            <person name="Mu C."/>
            <person name="Tian Q."/>
            <person name="Mei H."/>
            <person name="Zhang T."/>
            <person name="Gao T."/>
            <person name="Zhang H."/>
        </authorList>
    </citation>
    <scope>NUCLEOTIDE SEQUENCE</scope>
    <source>
        <strain evidence="3">G02</strain>
    </source>
</reference>
<dbReference type="EMBL" id="JACGWJ010000002">
    <property type="protein sequence ID" value="KAL0435086.1"/>
    <property type="molecule type" value="Genomic_DNA"/>
</dbReference>
<sequence length="419" mass="48589">MGFLGVLQCGHIEIDQHLITALVERWRPETYTFHFSIGEATVTLQDIAIIWALPLQGNLITRVDTKCTTQQWQNYCHQLLGFQPDERAIKNSRIKSTVLHEWLLGTCDSDSPFEEFIWTPYGGEGPDIQSLPLYALQTPWHIKCPLIHYAIVEIHHPECVLRQFGMVQDIPPNPLISERRLHTLDRRGHHEQDWASYHRDYIVQWNDVQLLMVERPEIENDCDTVPDYMNWYHQITRIQISHDIDSANTSGYRPVNISDAERVGQMIIDYNNAPTDYPSVRQLMASHHQTHQEIMNFLETRYPPVYSGATLYNSANEAGPSNARNETGPSTQHTPANMAYPSNSDISNLTFVEDEYAINPVLRRHYGISPVPFEHLDSPSQNTEQRQEQPARRNQRRPRCDTGGHYYMCGYIHFIMFHK</sequence>
<dbReference type="Pfam" id="PF10536">
    <property type="entry name" value="PMD"/>
    <property type="match status" value="2"/>
</dbReference>
<gene>
    <name evidence="3" type="ORF">Sradi_0216500</name>
</gene>
<reference evidence="3" key="1">
    <citation type="submission" date="2020-06" db="EMBL/GenBank/DDBJ databases">
        <authorList>
            <person name="Li T."/>
            <person name="Hu X."/>
            <person name="Zhang T."/>
            <person name="Song X."/>
            <person name="Zhang H."/>
            <person name="Dai N."/>
            <person name="Sheng W."/>
            <person name="Hou X."/>
            <person name="Wei L."/>
        </authorList>
    </citation>
    <scope>NUCLEOTIDE SEQUENCE</scope>
    <source>
        <strain evidence="3">G02</strain>
        <tissue evidence="3">Leaf</tissue>
    </source>
</reference>
<dbReference type="InterPro" id="IPR019557">
    <property type="entry name" value="AminoTfrase-like_pln_mobile"/>
</dbReference>
<feature type="region of interest" description="Disordered" evidence="1">
    <location>
        <begin position="316"/>
        <end position="341"/>
    </location>
</feature>
<evidence type="ECO:0000256" key="1">
    <source>
        <dbReference type="SAM" id="MobiDB-lite"/>
    </source>
</evidence>
<comment type="caution">
    <text evidence="3">The sequence shown here is derived from an EMBL/GenBank/DDBJ whole genome shotgun (WGS) entry which is preliminary data.</text>
</comment>
<protein>
    <submittedName>
        <fullName evidence="3">Serine/threonine-protein phosphatase 7 long form</fullName>
    </submittedName>
</protein>